<comment type="caution">
    <text evidence="2">The sequence shown here is derived from an EMBL/GenBank/DDBJ whole genome shotgun (WGS) entry which is preliminary data.</text>
</comment>
<name>A0ABT0KKK4_9GAMM</name>
<reference evidence="2 3" key="1">
    <citation type="submission" date="2022-01" db="EMBL/GenBank/DDBJ databases">
        <title>Whole genome-based taxonomy of the Shewanellaceae.</title>
        <authorList>
            <person name="Martin-Rodriguez A.J."/>
        </authorList>
    </citation>
    <scope>NUCLEOTIDE SEQUENCE [LARGE SCALE GENOMIC DNA]</scope>
    <source>
        <strain evidence="2 3">DSM 24955</strain>
    </source>
</reference>
<proteinExistence type="predicted"/>
<evidence type="ECO:0000313" key="3">
    <source>
        <dbReference type="Proteomes" id="UP001202134"/>
    </source>
</evidence>
<evidence type="ECO:0000256" key="1">
    <source>
        <dbReference type="SAM" id="MobiDB-lite"/>
    </source>
</evidence>
<gene>
    <name evidence="2" type="ORF">L2737_03305</name>
</gene>
<dbReference type="InterPro" id="IPR018668">
    <property type="entry name" value="DNA-binding_VF530-like"/>
</dbReference>
<accession>A0ABT0KKK4</accession>
<dbReference type="Gene3D" id="1.10.720.30">
    <property type="entry name" value="SAP domain"/>
    <property type="match status" value="1"/>
</dbReference>
<dbReference type="RefSeq" id="WP_248954770.1">
    <property type="nucleotide sequence ID" value="NZ_JAKIKU010000001.1"/>
</dbReference>
<dbReference type="Pfam" id="PF09905">
    <property type="entry name" value="VF530"/>
    <property type="match status" value="1"/>
</dbReference>
<evidence type="ECO:0000313" key="2">
    <source>
        <dbReference type="EMBL" id="MCL1044362.1"/>
    </source>
</evidence>
<keyword evidence="3" id="KW-1185">Reference proteome</keyword>
<feature type="region of interest" description="Disordered" evidence="1">
    <location>
        <begin position="75"/>
        <end position="110"/>
    </location>
</feature>
<organism evidence="2 3">
    <name type="scientific">Shewanella electrodiphila</name>
    <dbReference type="NCBI Taxonomy" id="934143"/>
    <lineage>
        <taxon>Bacteria</taxon>
        <taxon>Pseudomonadati</taxon>
        <taxon>Pseudomonadota</taxon>
        <taxon>Gammaproteobacteria</taxon>
        <taxon>Alteromonadales</taxon>
        <taxon>Shewanellaceae</taxon>
        <taxon>Shewanella</taxon>
    </lineage>
</organism>
<protein>
    <submittedName>
        <fullName evidence="2">VF530 family protein</fullName>
    </submittedName>
</protein>
<dbReference type="Proteomes" id="UP001202134">
    <property type="component" value="Unassembled WGS sequence"/>
</dbReference>
<sequence>MTQANNPLHGIKLETIVNDLVDKYGWEELGSRINIRCFNDNPSVKSSLKFLRKTEWARDKVEYLWLKMNKLPLPAPKPYVEKEQEPSTSNAKSGHSNKSTEGVNASIWGK</sequence>
<feature type="compositionally biased region" description="Polar residues" evidence="1">
    <location>
        <begin position="86"/>
        <end position="103"/>
    </location>
</feature>
<dbReference type="InterPro" id="IPR036361">
    <property type="entry name" value="SAP_dom_sf"/>
</dbReference>
<dbReference type="EMBL" id="JAKIKU010000001">
    <property type="protein sequence ID" value="MCL1044362.1"/>
    <property type="molecule type" value="Genomic_DNA"/>
</dbReference>